<dbReference type="VEuPathDB" id="VectorBase:MDOA016544"/>
<evidence type="ECO:0000256" key="5">
    <source>
        <dbReference type="SAM" id="MobiDB-lite"/>
    </source>
</evidence>
<dbReference type="SMART" id="SM00614">
    <property type="entry name" value="ZnF_BED"/>
    <property type="match status" value="1"/>
</dbReference>
<dbReference type="Pfam" id="PF02892">
    <property type="entry name" value="zf-BED"/>
    <property type="match status" value="1"/>
</dbReference>
<dbReference type="VEuPathDB" id="VectorBase:MDOMA2_003755"/>
<dbReference type="OrthoDB" id="6346437at2759"/>
<organism evidence="7">
    <name type="scientific">Musca domestica</name>
    <name type="common">House fly</name>
    <dbReference type="NCBI Taxonomy" id="7370"/>
    <lineage>
        <taxon>Eukaryota</taxon>
        <taxon>Metazoa</taxon>
        <taxon>Ecdysozoa</taxon>
        <taxon>Arthropoda</taxon>
        <taxon>Hexapoda</taxon>
        <taxon>Insecta</taxon>
        <taxon>Pterygota</taxon>
        <taxon>Neoptera</taxon>
        <taxon>Endopterygota</taxon>
        <taxon>Diptera</taxon>
        <taxon>Brachycera</taxon>
        <taxon>Muscomorpha</taxon>
        <taxon>Muscoidea</taxon>
        <taxon>Muscidae</taxon>
        <taxon>Musca</taxon>
    </lineage>
</organism>
<dbReference type="InterPro" id="IPR036236">
    <property type="entry name" value="Znf_C2H2_sf"/>
</dbReference>
<sequence>MSDNESDSNRRKRSSLVWQYFEKLGDSRVKCRICRHEQRYMGNTANALRHLKVKHDIDARACGLSDPENVRKMKALSVSASHLEKTIAVIQKGQQFENNYSNKQVNDNGQNELPEIKEKLFCHNRQSGEAAIHTVDEIDPYNSGSELYLDLEGKEAYFSEEHSKDRLNIEHQPDRPASNTNMSSATKRRILLEERRIIAETNYYREKAEYFRIQKHLAFLQAKKIKYELEQLYGK</sequence>
<keyword evidence="2 4" id="KW-0863">Zinc-finger</keyword>
<dbReference type="SUPFAM" id="SSF57667">
    <property type="entry name" value="beta-beta-alpha zinc fingers"/>
    <property type="match status" value="1"/>
</dbReference>
<feature type="domain" description="BED-type" evidence="6">
    <location>
        <begin position="12"/>
        <end position="55"/>
    </location>
</feature>
<reference evidence="7" key="1">
    <citation type="submission" date="2020-05" db="UniProtKB">
        <authorList>
            <consortium name="EnsemblMetazoa"/>
        </authorList>
    </citation>
    <scope>IDENTIFICATION</scope>
    <source>
        <strain evidence="7">Aabys</strain>
    </source>
</reference>
<gene>
    <name evidence="7" type="primary">105261682</name>
    <name evidence="9" type="synonym">LOC105261682</name>
</gene>
<evidence type="ECO:0000313" key="9">
    <source>
        <dbReference type="RefSeq" id="XP_011291593.1"/>
    </source>
</evidence>
<evidence type="ECO:0000256" key="3">
    <source>
        <dbReference type="ARBA" id="ARBA00022833"/>
    </source>
</evidence>
<accession>A0A1I8NKA9</accession>
<dbReference type="EnsemblMetazoa" id="MDOA016544-RA">
    <property type="protein sequence ID" value="MDOA016544-PA"/>
    <property type="gene ID" value="MDOA016544"/>
</dbReference>
<feature type="region of interest" description="Disordered" evidence="5">
    <location>
        <begin position="167"/>
        <end position="186"/>
    </location>
</feature>
<protein>
    <submittedName>
        <fullName evidence="9">Uncharacterized protein LOC105261682</fullName>
    </submittedName>
</protein>
<dbReference type="GO" id="GO:0003677">
    <property type="term" value="F:DNA binding"/>
    <property type="evidence" value="ECO:0007669"/>
    <property type="project" value="InterPro"/>
</dbReference>
<dbReference type="AlphaFoldDB" id="A0A1I8NKA9"/>
<keyword evidence="8" id="KW-1185">Reference proteome</keyword>
<evidence type="ECO:0000313" key="7">
    <source>
        <dbReference type="EnsemblMetazoa" id="MDOA016544-PA"/>
    </source>
</evidence>
<dbReference type="KEGG" id="mde:105261682"/>
<dbReference type="GO" id="GO:0008270">
    <property type="term" value="F:zinc ion binding"/>
    <property type="evidence" value="ECO:0007669"/>
    <property type="project" value="UniProtKB-KW"/>
</dbReference>
<evidence type="ECO:0000256" key="2">
    <source>
        <dbReference type="ARBA" id="ARBA00022771"/>
    </source>
</evidence>
<keyword evidence="3" id="KW-0862">Zinc</keyword>
<proteinExistence type="predicted"/>
<evidence type="ECO:0000256" key="1">
    <source>
        <dbReference type="ARBA" id="ARBA00022723"/>
    </source>
</evidence>
<evidence type="ECO:0000313" key="8">
    <source>
        <dbReference type="Proteomes" id="UP001652621"/>
    </source>
</evidence>
<dbReference type="Proteomes" id="UP001652621">
    <property type="component" value="Unplaced"/>
</dbReference>
<dbReference type="PROSITE" id="PS50808">
    <property type="entry name" value="ZF_BED"/>
    <property type="match status" value="1"/>
</dbReference>
<name>A0A1I8NKA9_MUSDO</name>
<dbReference type="GeneID" id="105261682"/>
<evidence type="ECO:0000256" key="4">
    <source>
        <dbReference type="PROSITE-ProRule" id="PRU00027"/>
    </source>
</evidence>
<dbReference type="InterPro" id="IPR003656">
    <property type="entry name" value="Znf_BED"/>
</dbReference>
<evidence type="ECO:0000259" key="6">
    <source>
        <dbReference type="PROSITE" id="PS50808"/>
    </source>
</evidence>
<reference evidence="9" key="2">
    <citation type="submission" date="2025-04" db="UniProtKB">
        <authorList>
            <consortium name="RefSeq"/>
        </authorList>
    </citation>
    <scope>IDENTIFICATION</scope>
    <source>
        <strain evidence="9">Aabys</strain>
    </source>
</reference>
<dbReference type="RefSeq" id="XP_011291593.1">
    <property type="nucleotide sequence ID" value="XM_011293291.2"/>
</dbReference>
<keyword evidence="1" id="KW-0479">Metal-binding</keyword>